<protein>
    <recommendedName>
        <fullName evidence="3">Head-to-tail adaptor</fullName>
    </recommendedName>
</protein>
<accession>A0ABZ0ZX93</accession>
<dbReference type="Proteomes" id="UP001325719">
    <property type="component" value="Segment"/>
</dbReference>
<reference evidence="1 2" key="1">
    <citation type="submission" date="2023-12" db="EMBL/GenBank/DDBJ databases">
        <authorList>
            <person name="Wang F."/>
            <person name="Yu X."/>
            <person name="Gao C."/>
        </authorList>
    </citation>
    <scope>NUCLEOTIDE SEQUENCE [LARGE SCALE GENOMIC DNA]</scope>
</reference>
<sequence>MATDRITPLLDVYADAALAALDPAPGRVIRYQPGEEVAWDGCCEGQLALRVIGIDLASPQANAQGLVCGGNWWNVRVGLSLIRCVGVVNDKGHPPTAARINADGSQMLADIAALQEVVMCAGYTAAAPAPAWQPLGPQGGCAGGEWQFTVRTSVCACPAPHEPPAEG</sequence>
<keyword evidence="2" id="KW-1185">Reference proteome</keyword>
<evidence type="ECO:0008006" key="3">
    <source>
        <dbReference type="Google" id="ProtNLM"/>
    </source>
</evidence>
<dbReference type="EMBL" id="OR941552">
    <property type="protein sequence ID" value="WQY99823.1"/>
    <property type="molecule type" value="Genomic_DNA"/>
</dbReference>
<evidence type="ECO:0000313" key="2">
    <source>
        <dbReference type="Proteomes" id="UP001325719"/>
    </source>
</evidence>
<organism evidence="1 2">
    <name type="scientific">Microbacterium phage MO526</name>
    <dbReference type="NCBI Taxonomy" id="3108092"/>
    <lineage>
        <taxon>Viruses</taxon>
        <taxon>Duplodnaviria</taxon>
        <taxon>Heunggongvirae</taxon>
        <taxon>Uroviricota</taxon>
        <taxon>Caudoviricetes</taxon>
        <taxon>Kutznervirinae</taxon>
        <taxon>Kozievirus</taxon>
        <taxon>Kozievirus MO526</taxon>
    </lineage>
</organism>
<proteinExistence type="predicted"/>
<evidence type="ECO:0000313" key="1">
    <source>
        <dbReference type="EMBL" id="WQY99823.1"/>
    </source>
</evidence>
<name>A0ABZ0ZX93_9CAUD</name>